<feature type="domain" description="RNA polymerase sigma factor 70 region 4 type 2" evidence="6">
    <location>
        <begin position="123"/>
        <end position="171"/>
    </location>
</feature>
<evidence type="ECO:0000259" key="5">
    <source>
        <dbReference type="Pfam" id="PF04542"/>
    </source>
</evidence>
<protein>
    <submittedName>
        <fullName evidence="7">RNA polymerase sigma-70 factor</fullName>
    </submittedName>
</protein>
<reference evidence="7 8" key="1">
    <citation type="submission" date="2020-02" db="EMBL/GenBank/DDBJ databases">
        <title>Draft genome sequence of two Spirosoma agri KCTC 52727 and Spirosoma terrae KCTC 52035.</title>
        <authorList>
            <person name="Rojas J."/>
            <person name="Ambika Manirajan B."/>
            <person name="Suarez C."/>
            <person name="Ratering S."/>
            <person name="Schnell S."/>
        </authorList>
    </citation>
    <scope>NUCLEOTIDE SEQUENCE [LARGE SCALE GENOMIC DNA]</scope>
    <source>
        <strain evidence="7 8">KCTC 52035</strain>
    </source>
</reference>
<dbReference type="RefSeq" id="WP_163944850.1">
    <property type="nucleotide sequence ID" value="NZ_JAAFZH010000002.1"/>
</dbReference>
<sequence>MTFSNERTLLNQLSMGDEKAFSKLYDLYQPSLHRFVYKFLKSPDLSNDICQEIFMKIWEDRQTIQEVNSFRSYLFTITKNHTFNTLKRAAVEDRVKADVVKSYRVSKNDTEDVLLTKEYQQFLQSVLDTLSPQSRNVFALCRQQGKSYDEAAQLLGISSSAIKKHMVKSMQTIKFAVERDIGIAFSLFIEVLAQSGDFMPIIEL</sequence>
<dbReference type="InterPro" id="IPR039425">
    <property type="entry name" value="RNA_pol_sigma-70-like"/>
</dbReference>
<evidence type="ECO:0000256" key="2">
    <source>
        <dbReference type="ARBA" id="ARBA00023015"/>
    </source>
</evidence>
<evidence type="ECO:0000259" key="6">
    <source>
        <dbReference type="Pfam" id="PF08281"/>
    </source>
</evidence>
<evidence type="ECO:0000256" key="4">
    <source>
        <dbReference type="ARBA" id="ARBA00023163"/>
    </source>
</evidence>
<dbReference type="InterPro" id="IPR013249">
    <property type="entry name" value="RNA_pol_sigma70_r4_t2"/>
</dbReference>
<dbReference type="Proteomes" id="UP000474175">
    <property type="component" value="Unassembled WGS sequence"/>
</dbReference>
<name>A0A6L9L5C9_9BACT</name>
<keyword evidence="2" id="KW-0805">Transcription regulation</keyword>
<evidence type="ECO:0000256" key="1">
    <source>
        <dbReference type="ARBA" id="ARBA00010641"/>
    </source>
</evidence>
<feature type="domain" description="RNA polymerase sigma-70 region 2" evidence="5">
    <location>
        <begin position="24"/>
        <end position="89"/>
    </location>
</feature>
<keyword evidence="8" id="KW-1185">Reference proteome</keyword>
<dbReference type="InterPro" id="IPR014284">
    <property type="entry name" value="RNA_pol_sigma-70_dom"/>
</dbReference>
<dbReference type="EMBL" id="JAAFZH010000002">
    <property type="protein sequence ID" value="NDU94592.1"/>
    <property type="molecule type" value="Genomic_DNA"/>
</dbReference>
<accession>A0A6L9L5C9</accession>
<proteinExistence type="inferred from homology"/>
<evidence type="ECO:0000313" key="8">
    <source>
        <dbReference type="Proteomes" id="UP000474175"/>
    </source>
</evidence>
<dbReference type="InterPro" id="IPR036388">
    <property type="entry name" value="WH-like_DNA-bd_sf"/>
</dbReference>
<dbReference type="NCBIfam" id="TIGR02985">
    <property type="entry name" value="Sig70_bacteroi1"/>
    <property type="match status" value="1"/>
</dbReference>
<evidence type="ECO:0000313" key="7">
    <source>
        <dbReference type="EMBL" id="NDU94592.1"/>
    </source>
</evidence>
<dbReference type="SUPFAM" id="SSF88659">
    <property type="entry name" value="Sigma3 and sigma4 domains of RNA polymerase sigma factors"/>
    <property type="match status" value="1"/>
</dbReference>
<keyword evidence="3" id="KW-0731">Sigma factor</keyword>
<dbReference type="GO" id="GO:0003677">
    <property type="term" value="F:DNA binding"/>
    <property type="evidence" value="ECO:0007669"/>
    <property type="project" value="InterPro"/>
</dbReference>
<dbReference type="GO" id="GO:0016987">
    <property type="term" value="F:sigma factor activity"/>
    <property type="evidence" value="ECO:0007669"/>
    <property type="project" value="UniProtKB-KW"/>
</dbReference>
<dbReference type="SUPFAM" id="SSF88946">
    <property type="entry name" value="Sigma2 domain of RNA polymerase sigma factors"/>
    <property type="match status" value="1"/>
</dbReference>
<organism evidence="7 8">
    <name type="scientific">Spirosoma terrae</name>
    <dbReference type="NCBI Taxonomy" id="1968276"/>
    <lineage>
        <taxon>Bacteria</taxon>
        <taxon>Pseudomonadati</taxon>
        <taxon>Bacteroidota</taxon>
        <taxon>Cytophagia</taxon>
        <taxon>Cytophagales</taxon>
        <taxon>Cytophagaceae</taxon>
        <taxon>Spirosoma</taxon>
    </lineage>
</organism>
<dbReference type="AlphaFoldDB" id="A0A6L9L5C9"/>
<dbReference type="GO" id="GO:0006352">
    <property type="term" value="P:DNA-templated transcription initiation"/>
    <property type="evidence" value="ECO:0007669"/>
    <property type="project" value="InterPro"/>
</dbReference>
<keyword evidence="4" id="KW-0804">Transcription</keyword>
<comment type="similarity">
    <text evidence="1">Belongs to the sigma-70 factor family. ECF subfamily.</text>
</comment>
<gene>
    <name evidence="7" type="ORF">GK108_06870</name>
</gene>
<dbReference type="PANTHER" id="PTHR43133">
    <property type="entry name" value="RNA POLYMERASE ECF-TYPE SIGMA FACTO"/>
    <property type="match status" value="1"/>
</dbReference>
<dbReference type="PANTHER" id="PTHR43133:SF46">
    <property type="entry name" value="RNA POLYMERASE SIGMA-70 FACTOR ECF SUBFAMILY"/>
    <property type="match status" value="1"/>
</dbReference>
<dbReference type="CDD" id="cd06171">
    <property type="entry name" value="Sigma70_r4"/>
    <property type="match status" value="1"/>
</dbReference>
<dbReference type="Pfam" id="PF04542">
    <property type="entry name" value="Sigma70_r2"/>
    <property type="match status" value="1"/>
</dbReference>
<dbReference type="NCBIfam" id="TIGR02937">
    <property type="entry name" value="sigma70-ECF"/>
    <property type="match status" value="1"/>
</dbReference>
<comment type="caution">
    <text evidence="7">The sequence shown here is derived from an EMBL/GenBank/DDBJ whole genome shotgun (WGS) entry which is preliminary data.</text>
</comment>
<dbReference type="InterPro" id="IPR013325">
    <property type="entry name" value="RNA_pol_sigma_r2"/>
</dbReference>
<evidence type="ECO:0000256" key="3">
    <source>
        <dbReference type="ARBA" id="ARBA00023082"/>
    </source>
</evidence>
<dbReference type="Gene3D" id="1.10.10.10">
    <property type="entry name" value="Winged helix-like DNA-binding domain superfamily/Winged helix DNA-binding domain"/>
    <property type="match status" value="1"/>
</dbReference>
<dbReference type="Gene3D" id="1.10.1740.10">
    <property type="match status" value="1"/>
</dbReference>
<dbReference type="InterPro" id="IPR014327">
    <property type="entry name" value="RNA_pol_sigma70_bacteroid"/>
</dbReference>
<dbReference type="InterPro" id="IPR007627">
    <property type="entry name" value="RNA_pol_sigma70_r2"/>
</dbReference>
<dbReference type="Pfam" id="PF08281">
    <property type="entry name" value="Sigma70_r4_2"/>
    <property type="match status" value="1"/>
</dbReference>
<dbReference type="InterPro" id="IPR013324">
    <property type="entry name" value="RNA_pol_sigma_r3/r4-like"/>
</dbReference>